<sequence length="37" mass="4416">MRELQNCIRNFLKTIVYTLKVLGQLFYKNSDPIKLNT</sequence>
<reference evidence="1 2" key="1">
    <citation type="submission" date="2012-10" db="EMBL/GenBank/DDBJ databases">
        <authorList>
            <person name="Harkins D.M."/>
            <person name="Durkin A.S."/>
            <person name="Brinkac L.M."/>
            <person name="Selengut J.D."/>
            <person name="Sanka R."/>
            <person name="DePew J."/>
            <person name="Purushe J."/>
            <person name="Peacock S.J."/>
            <person name="Thaipadungpanit J."/>
            <person name="Wuthiekanun V.W."/>
            <person name="Day N.P."/>
            <person name="Vinetz J.M."/>
            <person name="Sutton G.G."/>
            <person name="Nelson W.C."/>
            <person name="Fouts D.E."/>
        </authorList>
    </citation>
    <scope>NUCLEOTIDE SEQUENCE [LARGE SCALE GENOMIC DNA]</scope>
    <source>
        <strain evidence="1 2">H1</strain>
    </source>
</reference>
<evidence type="ECO:0000313" key="2">
    <source>
        <dbReference type="Proteomes" id="UP000006253"/>
    </source>
</evidence>
<accession>A0A0E2B4K2</accession>
<organism evidence="1 2">
    <name type="scientific">Leptospira kirschneri str. H1</name>
    <dbReference type="NCBI Taxonomy" id="1049966"/>
    <lineage>
        <taxon>Bacteria</taxon>
        <taxon>Pseudomonadati</taxon>
        <taxon>Spirochaetota</taxon>
        <taxon>Spirochaetia</taxon>
        <taxon>Leptospirales</taxon>
        <taxon>Leptospiraceae</taxon>
        <taxon>Leptospira</taxon>
    </lineage>
</organism>
<dbReference type="EMBL" id="AHMY02000033">
    <property type="protein sequence ID" value="EKO16221.1"/>
    <property type="molecule type" value="Genomic_DNA"/>
</dbReference>
<gene>
    <name evidence="1" type="ORF">LEP1GSC081_3912</name>
</gene>
<name>A0A0E2B4K2_9LEPT</name>
<protein>
    <submittedName>
        <fullName evidence="1">Uncharacterized protein</fullName>
    </submittedName>
</protein>
<proteinExistence type="predicted"/>
<evidence type="ECO:0000313" key="1">
    <source>
        <dbReference type="EMBL" id="EKO16221.1"/>
    </source>
</evidence>
<comment type="caution">
    <text evidence="1">The sequence shown here is derived from an EMBL/GenBank/DDBJ whole genome shotgun (WGS) entry which is preliminary data.</text>
</comment>
<dbReference type="Proteomes" id="UP000006253">
    <property type="component" value="Unassembled WGS sequence"/>
</dbReference>
<dbReference type="AlphaFoldDB" id="A0A0E2B4K2"/>